<dbReference type="RefSeq" id="WP_091684380.1">
    <property type="nucleotide sequence ID" value="NZ_FOSN01000012.1"/>
</dbReference>
<dbReference type="PANTHER" id="PTHR35936:SF17">
    <property type="entry name" value="ARGININE-BINDING EXTRACELLULAR PROTEIN ARTP"/>
    <property type="match status" value="1"/>
</dbReference>
<dbReference type="EMBL" id="FOSN01000012">
    <property type="protein sequence ID" value="SFK60903.1"/>
    <property type="molecule type" value="Genomic_DNA"/>
</dbReference>
<dbReference type="PANTHER" id="PTHR35936">
    <property type="entry name" value="MEMBRANE-BOUND LYTIC MUREIN TRANSGLYCOSYLASE F"/>
    <property type="match status" value="1"/>
</dbReference>
<accession>A0A1I4AX67</accession>
<feature type="signal peptide" evidence="2">
    <location>
        <begin position="1"/>
        <end position="30"/>
    </location>
</feature>
<dbReference type="NCBIfam" id="TIGR03870">
    <property type="entry name" value="ABC_MoxJ"/>
    <property type="match status" value="1"/>
</dbReference>
<dbReference type="Gene3D" id="3.40.190.10">
    <property type="entry name" value="Periplasmic binding protein-like II"/>
    <property type="match status" value="2"/>
</dbReference>
<dbReference type="GO" id="GO:0042597">
    <property type="term" value="C:periplasmic space"/>
    <property type="evidence" value="ECO:0007669"/>
    <property type="project" value="InterPro"/>
</dbReference>
<proteinExistence type="predicted"/>
<dbReference type="STRING" id="1612308.SAMN05444581_11214"/>
<name>A0A1I4AX67_9HYPH</name>
<feature type="chain" id="PRO_5011601183" evidence="2">
    <location>
        <begin position="31"/>
        <end position="295"/>
    </location>
</feature>
<dbReference type="AlphaFoldDB" id="A0A1I4AX67"/>
<evidence type="ECO:0000256" key="1">
    <source>
        <dbReference type="ARBA" id="ARBA00022729"/>
    </source>
</evidence>
<dbReference type="InterPro" id="IPR001638">
    <property type="entry name" value="Solute-binding_3/MltF_N"/>
</dbReference>
<evidence type="ECO:0000313" key="5">
    <source>
        <dbReference type="Proteomes" id="UP000198755"/>
    </source>
</evidence>
<reference evidence="4 5" key="1">
    <citation type="submission" date="2016-10" db="EMBL/GenBank/DDBJ databases">
        <authorList>
            <person name="de Groot N.N."/>
        </authorList>
    </citation>
    <scope>NUCLEOTIDE SEQUENCE [LARGE SCALE GENOMIC DNA]</scope>
    <source>
        <strain evidence="4 5">NE2</strain>
    </source>
</reference>
<dbReference type="GO" id="GO:0046170">
    <property type="term" value="P:methanol catabolic process"/>
    <property type="evidence" value="ECO:0007669"/>
    <property type="project" value="InterPro"/>
</dbReference>
<organism evidence="4 5">
    <name type="scientific">Methylocapsa palsarum</name>
    <dbReference type="NCBI Taxonomy" id="1612308"/>
    <lineage>
        <taxon>Bacteria</taxon>
        <taxon>Pseudomonadati</taxon>
        <taxon>Pseudomonadota</taxon>
        <taxon>Alphaproteobacteria</taxon>
        <taxon>Hyphomicrobiales</taxon>
        <taxon>Beijerinckiaceae</taxon>
        <taxon>Methylocapsa</taxon>
    </lineage>
</organism>
<sequence>MLPQSRSRRRAGALLLTFIFGGFDGFAANAAPADRANADAREQAGVLRICAAKNQPPLSLEDGSGFENKIAVVLAEAMNRKAQFVWYERPAIYLVRDQLDKNACDVIVGLDSGDPRVATSKPYYRTGYVFVTRADRDLNIKSWSDQRLAKLGHIAVSFGSPGEVLLKDIGQYENNMAYLYSLVNFKSARNEYTQVDPAKMVGEVSSGGAELAVAFAPDVARYVKASVTPLRISLIDDDAVKRNGEKVPQRFDQSVGVRHDDTALLEQIDAALVLAKPKIDAILQVEGVPLVPISR</sequence>
<feature type="domain" description="Solute-binding protein family 3/N-terminal" evidence="3">
    <location>
        <begin position="46"/>
        <end position="286"/>
    </location>
</feature>
<keyword evidence="1 2" id="KW-0732">Signal</keyword>
<evidence type="ECO:0000259" key="3">
    <source>
        <dbReference type="SMART" id="SM00062"/>
    </source>
</evidence>
<evidence type="ECO:0000256" key="2">
    <source>
        <dbReference type="SAM" id="SignalP"/>
    </source>
</evidence>
<evidence type="ECO:0000313" key="4">
    <source>
        <dbReference type="EMBL" id="SFK60903.1"/>
    </source>
</evidence>
<gene>
    <name evidence="4" type="ORF">SAMN05444581_11214</name>
</gene>
<dbReference type="InterPro" id="IPR022455">
    <property type="entry name" value="Methanol_oxidation_MoxJ"/>
</dbReference>
<dbReference type="SUPFAM" id="SSF53850">
    <property type="entry name" value="Periplasmic binding protein-like II"/>
    <property type="match status" value="1"/>
</dbReference>
<protein>
    <submittedName>
        <fullName evidence="4">MxaJ protein</fullName>
    </submittedName>
</protein>
<dbReference type="OrthoDB" id="176845at2"/>
<dbReference type="Pfam" id="PF00497">
    <property type="entry name" value="SBP_bac_3"/>
    <property type="match status" value="1"/>
</dbReference>
<dbReference type="Proteomes" id="UP000198755">
    <property type="component" value="Unassembled WGS sequence"/>
</dbReference>
<keyword evidence="5" id="KW-1185">Reference proteome</keyword>
<dbReference type="SMART" id="SM00062">
    <property type="entry name" value="PBPb"/>
    <property type="match status" value="1"/>
</dbReference>